<gene>
    <name evidence="7" type="ORF">SAMEA4029009_CIC11G00000000933</name>
</gene>
<dbReference type="GO" id="GO:0008270">
    <property type="term" value="F:zinc ion binding"/>
    <property type="evidence" value="ECO:0007669"/>
    <property type="project" value="InterPro"/>
</dbReference>
<sequence length="332" mass="36900">MSFKAALHAQRIVLDGALGTQLEETIPRENPLSVKGLPLWSTKVLIQEPSMITKIHQSYLEKGASVLITSLYQASLQTLQKHENMSLEQSRQVWKKSIDCAKDAVKLVKPSSKVFIVASIGPYGAFLANGAEYSGEYGDISIDKLCEYHREMLEYFAASDDVDCIAFETIPKFEEVKAILKLADEVLSNCRKEFYITLSCKNSAMLADGTPLADVFTYMLSEDFSKTVKDCFVATGCNCVPFEDVAEFISNANKTAVSLNVEPLTLIVYPNYGFENDMSDVSQYVFKKSSEKWAQAVEKWCLFTNVRGIGGCCSTGPEEVAQISKIVEQHNH</sequence>
<proteinExistence type="predicted"/>
<dbReference type="Pfam" id="PF02574">
    <property type="entry name" value="S-methyl_trans"/>
    <property type="match status" value="1"/>
</dbReference>
<name>A0A1L0BTU8_9ASCO</name>
<dbReference type="GO" id="GO:0009086">
    <property type="term" value="P:methionine biosynthetic process"/>
    <property type="evidence" value="ECO:0007669"/>
    <property type="project" value="InterPro"/>
</dbReference>
<evidence type="ECO:0000256" key="2">
    <source>
        <dbReference type="ARBA" id="ARBA00022679"/>
    </source>
</evidence>
<protein>
    <submittedName>
        <fullName evidence="7">CIC11C00000000933</fullName>
    </submittedName>
</protein>
<dbReference type="PANTHER" id="PTHR46015">
    <property type="entry name" value="ZGC:172121"/>
    <property type="match status" value="1"/>
</dbReference>
<dbReference type="PANTHER" id="PTHR46015:SF1">
    <property type="entry name" value="HOMOCYSTEINE S-METHYLTRANSFERASE-LIKE ISOFORM 1"/>
    <property type="match status" value="1"/>
</dbReference>
<evidence type="ECO:0000313" key="8">
    <source>
        <dbReference type="Proteomes" id="UP000182259"/>
    </source>
</evidence>
<dbReference type="AlphaFoldDB" id="A0A1L0BTU8"/>
<evidence type="ECO:0000256" key="4">
    <source>
        <dbReference type="ARBA" id="ARBA00022833"/>
    </source>
</evidence>
<dbReference type="PROSITE" id="PS50970">
    <property type="entry name" value="HCY"/>
    <property type="match status" value="1"/>
</dbReference>
<keyword evidence="1 5" id="KW-0489">Methyltransferase</keyword>
<evidence type="ECO:0000256" key="3">
    <source>
        <dbReference type="ARBA" id="ARBA00022723"/>
    </source>
</evidence>
<accession>A0A1L0BTU8</accession>
<dbReference type="GO" id="GO:0032259">
    <property type="term" value="P:methylation"/>
    <property type="evidence" value="ECO:0007669"/>
    <property type="project" value="UniProtKB-KW"/>
</dbReference>
<organism evidence="7 8">
    <name type="scientific">Sungouiella intermedia</name>
    <dbReference type="NCBI Taxonomy" id="45354"/>
    <lineage>
        <taxon>Eukaryota</taxon>
        <taxon>Fungi</taxon>
        <taxon>Dikarya</taxon>
        <taxon>Ascomycota</taxon>
        <taxon>Saccharomycotina</taxon>
        <taxon>Pichiomycetes</taxon>
        <taxon>Metschnikowiaceae</taxon>
        <taxon>Sungouiella</taxon>
    </lineage>
</organism>
<dbReference type="InterPro" id="IPR017226">
    <property type="entry name" value="BHMT-like"/>
</dbReference>
<feature type="binding site" evidence="5">
    <location>
        <position position="313"/>
    </location>
    <ligand>
        <name>Zn(2+)</name>
        <dbReference type="ChEBI" id="CHEBI:29105"/>
    </ligand>
</feature>
<evidence type="ECO:0000259" key="6">
    <source>
        <dbReference type="PROSITE" id="PS50970"/>
    </source>
</evidence>
<feature type="binding site" evidence="5">
    <location>
        <position position="312"/>
    </location>
    <ligand>
        <name>Zn(2+)</name>
        <dbReference type="ChEBI" id="CHEBI:29105"/>
    </ligand>
</feature>
<evidence type="ECO:0000313" key="7">
    <source>
        <dbReference type="EMBL" id="SGZ54783.1"/>
    </source>
</evidence>
<keyword evidence="3 5" id="KW-0479">Metal-binding</keyword>
<dbReference type="InterPro" id="IPR051486">
    <property type="entry name" value="Hcy_S-methyltransferase"/>
</dbReference>
<dbReference type="Gene3D" id="3.20.20.330">
    <property type="entry name" value="Homocysteine-binding-like domain"/>
    <property type="match status" value="1"/>
</dbReference>
<evidence type="ECO:0000256" key="5">
    <source>
        <dbReference type="PROSITE-ProRule" id="PRU00333"/>
    </source>
</evidence>
<dbReference type="PIRSF" id="PIRSF037505">
    <property type="entry name" value="Betaine_HMT"/>
    <property type="match status" value="1"/>
</dbReference>
<evidence type="ECO:0000256" key="1">
    <source>
        <dbReference type="ARBA" id="ARBA00022603"/>
    </source>
</evidence>
<dbReference type="Proteomes" id="UP000182259">
    <property type="component" value="Chromosome IV"/>
</dbReference>
<dbReference type="EMBL" id="LT635767">
    <property type="protein sequence ID" value="SGZ54783.1"/>
    <property type="molecule type" value="Genomic_DNA"/>
</dbReference>
<dbReference type="GO" id="GO:0033528">
    <property type="term" value="P:S-methylmethionine cycle"/>
    <property type="evidence" value="ECO:0007669"/>
    <property type="project" value="TreeGrafter"/>
</dbReference>
<dbReference type="SUPFAM" id="SSF82282">
    <property type="entry name" value="Homocysteine S-methyltransferase"/>
    <property type="match status" value="1"/>
</dbReference>
<feature type="domain" description="Hcy-binding" evidence="6">
    <location>
        <begin position="1"/>
        <end position="327"/>
    </location>
</feature>
<keyword evidence="4 5" id="KW-0862">Zinc</keyword>
<dbReference type="NCBIfam" id="NF007020">
    <property type="entry name" value="PRK09485.1"/>
    <property type="match status" value="1"/>
</dbReference>
<keyword evidence="2 5" id="KW-0808">Transferase</keyword>
<reference evidence="7 8" key="1">
    <citation type="submission" date="2016-10" db="EMBL/GenBank/DDBJ databases">
        <authorList>
            <person name="de Groot N.N."/>
        </authorList>
    </citation>
    <scope>NUCLEOTIDE SEQUENCE [LARGE SCALE GENOMIC DNA]</scope>
    <source>
        <strain evidence="7 8">PYCC 4715</strain>
    </source>
</reference>
<dbReference type="GO" id="GO:0008898">
    <property type="term" value="F:S-adenosylmethionine-homocysteine S-methyltransferase activity"/>
    <property type="evidence" value="ECO:0007669"/>
    <property type="project" value="TreeGrafter"/>
</dbReference>
<feature type="binding site" evidence="5">
    <location>
        <position position="239"/>
    </location>
    <ligand>
        <name>Zn(2+)</name>
        <dbReference type="ChEBI" id="CHEBI:29105"/>
    </ligand>
</feature>
<dbReference type="InterPro" id="IPR036589">
    <property type="entry name" value="HCY_dom_sf"/>
</dbReference>
<comment type="cofactor">
    <cofactor evidence="5">
        <name>Zn(2+)</name>
        <dbReference type="ChEBI" id="CHEBI:29105"/>
    </cofactor>
</comment>
<dbReference type="InterPro" id="IPR003726">
    <property type="entry name" value="HCY_dom"/>
</dbReference>